<keyword evidence="5 11" id="KW-0863">Zinc-finger</keyword>
<evidence type="ECO:0000256" key="9">
    <source>
        <dbReference type="ARBA" id="ARBA00023163"/>
    </source>
</evidence>
<dbReference type="WBParaSite" id="PSAMB.scaffold507size54856.g6484.t1">
    <property type="protein sequence ID" value="PSAMB.scaffold507size54856.g6484.t1"/>
    <property type="gene ID" value="PSAMB.scaffold507size54856.g6484"/>
</dbReference>
<evidence type="ECO:0000256" key="6">
    <source>
        <dbReference type="ARBA" id="ARBA00022833"/>
    </source>
</evidence>
<feature type="domain" description="C2H2-type" evidence="13">
    <location>
        <begin position="600"/>
        <end position="627"/>
    </location>
</feature>
<evidence type="ECO:0000256" key="12">
    <source>
        <dbReference type="SAM" id="MobiDB-lite"/>
    </source>
</evidence>
<dbReference type="Gene3D" id="3.30.160.60">
    <property type="entry name" value="Classic Zinc Finger"/>
    <property type="match status" value="4"/>
</dbReference>
<dbReference type="GO" id="GO:0008270">
    <property type="term" value="F:zinc ion binding"/>
    <property type="evidence" value="ECO:0007669"/>
    <property type="project" value="UniProtKB-KW"/>
</dbReference>
<dbReference type="GO" id="GO:0000978">
    <property type="term" value="F:RNA polymerase II cis-regulatory region sequence-specific DNA binding"/>
    <property type="evidence" value="ECO:0007669"/>
    <property type="project" value="TreeGrafter"/>
</dbReference>
<dbReference type="AlphaFoldDB" id="A0A914WSD2"/>
<dbReference type="FunFam" id="3.30.160.60:FF:000905">
    <property type="entry name" value="PR domain containing 14"/>
    <property type="match status" value="1"/>
</dbReference>
<keyword evidence="14" id="KW-1185">Reference proteome</keyword>
<evidence type="ECO:0000256" key="3">
    <source>
        <dbReference type="ARBA" id="ARBA00022723"/>
    </source>
</evidence>
<keyword evidence="4" id="KW-0677">Repeat</keyword>
<dbReference type="PROSITE" id="PS50157">
    <property type="entry name" value="ZINC_FINGER_C2H2_2"/>
    <property type="match status" value="6"/>
</dbReference>
<evidence type="ECO:0000256" key="1">
    <source>
        <dbReference type="ARBA" id="ARBA00004123"/>
    </source>
</evidence>
<protein>
    <submittedName>
        <fullName evidence="15">C2H2-type domain-containing protein</fullName>
    </submittedName>
</protein>
<evidence type="ECO:0000256" key="8">
    <source>
        <dbReference type="ARBA" id="ARBA00023125"/>
    </source>
</evidence>
<evidence type="ECO:0000256" key="4">
    <source>
        <dbReference type="ARBA" id="ARBA00022737"/>
    </source>
</evidence>
<dbReference type="GO" id="GO:0005634">
    <property type="term" value="C:nucleus"/>
    <property type="evidence" value="ECO:0007669"/>
    <property type="project" value="UniProtKB-SubCell"/>
</dbReference>
<evidence type="ECO:0000313" key="14">
    <source>
        <dbReference type="Proteomes" id="UP000887566"/>
    </source>
</evidence>
<keyword evidence="6" id="KW-0862">Zinc</keyword>
<organism evidence="14 15">
    <name type="scientific">Plectus sambesii</name>
    <dbReference type="NCBI Taxonomy" id="2011161"/>
    <lineage>
        <taxon>Eukaryota</taxon>
        <taxon>Metazoa</taxon>
        <taxon>Ecdysozoa</taxon>
        <taxon>Nematoda</taxon>
        <taxon>Chromadorea</taxon>
        <taxon>Plectida</taxon>
        <taxon>Plectina</taxon>
        <taxon>Plectoidea</taxon>
        <taxon>Plectidae</taxon>
        <taxon>Plectus</taxon>
    </lineage>
</organism>
<evidence type="ECO:0000313" key="15">
    <source>
        <dbReference type="WBParaSite" id="PSAMB.scaffold507size54856.g6484.t1"/>
    </source>
</evidence>
<reference evidence="15" key="1">
    <citation type="submission" date="2022-11" db="UniProtKB">
        <authorList>
            <consortium name="WormBaseParasite"/>
        </authorList>
    </citation>
    <scope>IDENTIFICATION</scope>
</reference>
<feature type="domain" description="C2H2-type" evidence="13">
    <location>
        <begin position="628"/>
        <end position="655"/>
    </location>
</feature>
<dbReference type="PROSITE" id="PS00028">
    <property type="entry name" value="ZINC_FINGER_C2H2_1"/>
    <property type="match status" value="5"/>
</dbReference>
<sequence>MKTRLLLTQKRSLLPRTKEIKGALDERHKLWANASLGRLAAAVESANRGRERLVDRPSNRSARARRGAPSNRRCDFRALLSAGGHGRAGVNRLSVDRRCGGLVPTEDDARVKVRGCPGPIRWPDHDQTQRCPRPQQQYPRSVDGRPFCTSDRARRFPISSTTAARCLSLSLARFPMIRPRSRTRTHAFFIIVLANLATHFLTRAFTPRAYLPQVDCSGRAASLALCRPDIAHLDYCINSGRRNTAPTQVFGLASRDRLSIGRQCAVFRRSASVRPFVSCGSCHVAASAQVMYPMRANAWSMMNAPSQPSSLLHPFFNPMFQRSWMAAAVNQTPFWLPSMAPAVEPNGKPIDLSASANPNTNALGGDVAFLMVVDGTDSMTQQMKIKLRETKSAADLAAALRSQSFQMPSGLALISCTIGSKSYHCVYCSRRNGFDVGDEIPFSSLWLTLCRVGERPDANFDSKKSAFTAKVPYGCEIVVELIQEQPIITPTSPRGREDEEQLRNERVHQVEEHLGYTSDKEMGVSGDVGGGSGPAYKGYQCERCGKMFSYSYYRDKHLKYTRCVDKGDRKFPCHLCSRSFEKRDRLRIHILHVHENHRPHSCTVCGKRFSQSSSLNKHLRVHSGERPYKCSFCTKAFTASSILRTHIRQHSGEKPFKCKFCGKAFASHAAHDSHVRRTHAAPKSEGHPCEICGKKFQHISHLKFHAQCVHGQNQAPSEENASPVISV</sequence>
<comment type="similarity">
    <text evidence="2">Belongs to the krueppel C2H2-type zinc-finger protein family.</text>
</comment>
<evidence type="ECO:0000256" key="2">
    <source>
        <dbReference type="ARBA" id="ARBA00006991"/>
    </source>
</evidence>
<dbReference type="InterPro" id="IPR036236">
    <property type="entry name" value="Znf_C2H2_sf"/>
</dbReference>
<evidence type="ECO:0000256" key="5">
    <source>
        <dbReference type="ARBA" id="ARBA00022771"/>
    </source>
</evidence>
<dbReference type="SUPFAM" id="SSF57667">
    <property type="entry name" value="beta-beta-alpha zinc fingers"/>
    <property type="match status" value="3"/>
</dbReference>
<dbReference type="FunFam" id="3.30.160.60:FF:000450">
    <property type="entry name" value="PR domain zinc finger protein 14"/>
    <property type="match status" value="1"/>
</dbReference>
<dbReference type="Proteomes" id="UP000887566">
    <property type="component" value="Unplaced"/>
</dbReference>
<comment type="subcellular location">
    <subcellularLocation>
        <location evidence="1">Nucleus</location>
    </subcellularLocation>
</comment>
<keyword evidence="8" id="KW-0238">DNA-binding</keyword>
<feature type="region of interest" description="Disordered" evidence="12">
    <location>
        <begin position="50"/>
        <end position="69"/>
    </location>
</feature>
<name>A0A914WSD2_9BILA</name>
<feature type="domain" description="C2H2-type" evidence="13">
    <location>
        <begin position="539"/>
        <end position="570"/>
    </location>
</feature>
<dbReference type="GO" id="GO:0000981">
    <property type="term" value="F:DNA-binding transcription factor activity, RNA polymerase II-specific"/>
    <property type="evidence" value="ECO:0007669"/>
    <property type="project" value="TreeGrafter"/>
</dbReference>
<keyword evidence="10" id="KW-0539">Nucleus</keyword>
<dbReference type="PANTHER" id="PTHR24388:SF54">
    <property type="entry name" value="PROTEIN ESCARGOT"/>
    <property type="match status" value="1"/>
</dbReference>
<feature type="domain" description="C2H2-type" evidence="13">
    <location>
        <begin position="571"/>
        <end position="599"/>
    </location>
</feature>
<evidence type="ECO:0000256" key="10">
    <source>
        <dbReference type="ARBA" id="ARBA00023242"/>
    </source>
</evidence>
<feature type="domain" description="C2H2-type" evidence="13">
    <location>
        <begin position="687"/>
        <end position="715"/>
    </location>
</feature>
<evidence type="ECO:0000256" key="11">
    <source>
        <dbReference type="PROSITE-ProRule" id="PRU00042"/>
    </source>
</evidence>
<evidence type="ECO:0000259" key="13">
    <source>
        <dbReference type="PROSITE" id="PS50157"/>
    </source>
</evidence>
<dbReference type="Pfam" id="PF00096">
    <property type="entry name" value="zf-C2H2"/>
    <property type="match status" value="1"/>
</dbReference>
<dbReference type="SMART" id="SM00355">
    <property type="entry name" value="ZnF_C2H2"/>
    <property type="match status" value="6"/>
</dbReference>
<keyword evidence="9" id="KW-0804">Transcription</keyword>
<feature type="compositionally biased region" description="Low complexity" evidence="12">
    <location>
        <begin position="129"/>
        <end position="140"/>
    </location>
</feature>
<dbReference type="InterPro" id="IPR050527">
    <property type="entry name" value="Snail/Krueppel_Znf"/>
</dbReference>
<evidence type="ECO:0000256" key="7">
    <source>
        <dbReference type="ARBA" id="ARBA00023015"/>
    </source>
</evidence>
<keyword evidence="7" id="KW-0805">Transcription regulation</keyword>
<keyword evidence="3" id="KW-0479">Metal-binding</keyword>
<dbReference type="InterPro" id="IPR013087">
    <property type="entry name" value="Znf_C2H2_type"/>
</dbReference>
<accession>A0A914WSD2</accession>
<feature type="domain" description="C2H2-type" evidence="13">
    <location>
        <begin position="656"/>
        <end position="684"/>
    </location>
</feature>
<dbReference type="FunFam" id="3.30.160.60:FF:000093">
    <property type="entry name" value="zinc finger protein 668 isoform X1"/>
    <property type="match status" value="1"/>
</dbReference>
<feature type="region of interest" description="Disordered" evidence="12">
    <location>
        <begin position="123"/>
        <end position="144"/>
    </location>
</feature>
<proteinExistence type="inferred from homology"/>
<dbReference type="PANTHER" id="PTHR24388">
    <property type="entry name" value="ZINC FINGER PROTEIN"/>
    <property type="match status" value="1"/>
</dbReference>